<dbReference type="Pfam" id="PF06258">
    <property type="entry name" value="Mito_fiss_Elm1"/>
    <property type="match status" value="1"/>
</dbReference>
<evidence type="ECO:0000313" key="1">
    <source>
        <dbReference type="EMBL" id="ORE10631.1"/>
    </source>
</evidence>
<protein>
    <recommendedName>
        <fullName evidence="2">Mitochondrial fission protein ELM1</fullName>
    </recommendedName>
</protein>
<gene>
    <name evidence="1" type="ORF">BCV72DRAFT_301798</name>
</gene>
<dbReference type="AlphaFoldDB" id="A0A1X0RFA4"/>
<dbReference type="EMBL" id="KV921864">
    <property type="protein sequence ID" value="ORE10631.1"/>
    <property type="molecule type" value="Genomic_DNA"/>
</dbReference>
<accession>A0A1X0RFA4</accession>
<organism evidence="1">
    <name type="scientific">Rhizopus microsporus var. microsporus</name>
    <dbReference type="NCBI Taxonomy" id="86635"/>
    <lineage>
        <taxon>Eukaryota</taxon>
        <taxon>Fungi</taxon>
        <taxon>Fungi incertae sedis</taxon>
        <taxon>Mucoromycota</taxon>
        <taxon>Mucoromycotina</taxon>
        <taxon>Mucoromycetes</taxon>
        <taxon>Mucorales</taxon>
        <taxon>Mucorineae</taxon>
        <taxon>Rhizopodaceae</taxon>
        <taxon>Rhizopus</taxon>
    </lineage>
</organism>
<name>A0A1X0RFA4_RHIZD</name>
<sequence>MKRHASFIISCKRYSSTLISRRVWVVTDGSIEHTLPALALGKKLSGASQDLKLKTIVASQKLQLFPNIIQKYIVDYRSSKHQGNQLPWYLSSPDHSGIIDEPYPDYVIASGQDAVPACLHITNTYKKSFSVFVGYPHIPFINFDQVVLPKYEANTKMAALGPLAKQKNGIITPAPLLSMGTTKGKSIVPSSFQNGYSAVIVGGHSAYCRWYSEDAATLGDNIKRIVQKLQDKVVVVYTDRTSKLVKEAIDKRLDSLSDAIIWDSTKEEKTIDKIEKYEDIIANCQRAILTADLDYPIAHAITKNKPVYTTFGGYCRSYLLQFNRWMLDNHLIRKLRLDKSKYRASDVQDNYSYLGNHAPWGDANKVFQVESTMASVVDEIEAVRQETITGKRRKTS</sequence>
<dbReference type="OrthoDB" id="1856981at2759"/>
<dbReference type="VEuPathDB" id="FungiDB:BCV72DRAFT_301798"/>
<reference evidence="1" key="1">
    <citation type="journal article" date="2016" name="Proc. Natl. Acad. Sci. U.S.A.">
        <title>Lipid metabolic changes in an early divergent fungus govern the establishment of a mutualistic symbiosis with endobacteria.</title>
        <authorList>
            <person name="Lastovetsky O.A."/>
            <person name="Gaspar M.L."/>
            <person name="Mondo S.J."/>
            <person name="LaButti K.M."/>
            <person name="Sandor L."/>
            <person name="Grigoriev I.V."/>
            <person name="Henry S.A."/>
            <person name="Pawlowska T.E."/>
        </authorList>
    </citation>
    <scope>NUCLEOTIDE SEQUENCE [LARGE SCALE GENOMIC DNA]</scope>
    <source>
        <strain evidence="1">ATCC 52814</strain>
    </source>
</reference>
<proteinExistence type="predicted"/>
<dbReference type="Proteomes" id="UP000242414">
    <property type="component" value="Unassembled WGS sequence"/>
</dbReference>
<evidence type="ECO:0008006" key="2">
    <source>
        <dbReference type="Google" id="ProtNLM"/>
    </source>
</evidence>
<dbReference type="InterPro" id="IPR009367">
    <property type="entry name" value="Elm1-like"/>
</dbReference>